<dbReference type="NCBIfam" id="TIGR00115">
    <property type="entry name" value="tig"/>
    <property type="match status" value="1"/>
</dbReference>
<dbReference type="InterPro" id="IPR008881">
    <property type="entry name" value="Trigger_fac_ribosome-bd_bac"/>
</dbReference>
<feature type="region of interest" description="Disordered" evidence="12">
    <location>
        <begin position="446"/>
        <end position="471"/>
    </location>
</feature>
<dbReference type="InterPro" id="IPR005215">
    <property type="entry name" value="Trig_fac"/>
</dbReference>
<gene>
    <name evidence="11 15" type="primary">tig</name>
    <name evidence="15" type="ORF">C1850_02220</name>
</gene>
<dbReference type="HAMAP" id="MF_00303">
    <property type="entry name" value="Trigger_factor_Tig"/>
    <property type="match status" value="1"/>
</dbReference>
<evidence type="ECO:0000256" key="2">
    <source>
        <dbReference type="ARBA" id="ARBA00005464"/>
    </source>
</evidence>
<feature type="domain" description="Trigger factor ribosome-binding bacterial" evidence="13">
    <location>
        <begin position="7"/>
        <end position="151"/>
    </location>
</feature>
<dbReference type="GO" id="GO:0043335">
    <property type="term" value="P:protein unfolding"/>
    <property type="evidence" value="ECO:0007669"/>
    <property type="project" value="TreeGrafter"/>
</dbReference>
<dbReference type="Proteomes" id="UP000253805">
    <property type="component" value="Unassembled WGS sequence"/>
</dbReference>
<proteinExistence type="inferred from homology"/>
<dbReference type="GO" id="GO:0015031">
    <property type="term" value="P:protein transport"/>
    <property type="evidence" value="ECO:0007669"/>
    <property type="project" value="UniProtKB-UniRule"/>
</dbReference>
<name>A0A369P333_9ACTN</name>
<dbReference type="GO" id="GO:0051083">
    <property type="term" value="P:'de novo' cotranslational protein folding"/>
    <property type="evidence" value="ECO:0007669"/>
    <property type="project" value="TreeGrafter"/>
</dbReference>
<evidence type="ECO:0000256" key="9">
    <source>
        <dbReference type="ARBA" id="ARBA00023306"/>
    </source>
</evidence>
<dbReference type="InterPro" id="IPR036611">
    <property type="entry name" value="Trigger_fac_ribosome-bd_sf"/>
</dbReference>
<evidence type="ECO:0000259" key="13">
    <source>
        <dbReference type="Pfam" id="PF05697"/>
    </source>
</evidence>
<evidence type="ECO:0000313" key="15">
    <source>
        <dbReference type="EMBL" id="RDC46412.1"/>
    </source>
</evidence>
<dbReference type="Gene3D" id="1.10.3120.10">
    <property type="entry name" value="Trigger factor, C-terminal domain"/>
    <property type="match status" value="1"/>
</dbReference>
<evidence type="ECO:0000256" key="3">
    <source>
        <dbReference type="ARBA" id="ARBA00013194"/>
    </source>
</evidence>
<feature type="domain" description="Trigger factor C-terminal" evidence="14">
    <location>
        <begin position="274"/>
        <end position="431"/>
    </location>
</feature>
<dbReference type="GO" id="GO:0051301">
    <property type="term" value="P:cell division"/>
    <property type="evidence" value="ECO:0007669"/>
    <property type="project" value="UniProtKB-KW"/>
</dbReference>
<dbReference type="InterPro" id="IPR037041">
    <property type="entry name" value="Trigger_fac_C_sf"/>
</dbReference>
<dbReference type="EMBL" id="PPUT01000003">
    <property type="protein sequence ID" value="RDC46412.1"/>
    <property type="molecule type" value="Genomic_DNA"/>
</dbReference>
<dbReference type="Pfam" id="PF05698">
    <property type="entry name" value="Trigger_C"/>
    <property type="match status" value="1"/>
</dbReference>
<evidence type="ECO:0000256" key="5">
    <source>
        <dbReference type="ARBA" id="ARBA00022618"/>
    </source>
</evidence>
<dbReference type="GO" id="GO:0005737">
    <property type="term" value="C:cytoplasm"/>
    <property type="evidence" value="ECO:0007669"/>
    <property type="project" value="UniProtKB-SubCell"/>
</dbReference>
<evidence type="ECO:0000259" key="14">
    <source>
        <dbReference type="Pfam" id="PF05698"/>
    </source>
</evidence>
<dbReference type="Pfam" id="PF05697">
    <property type="entry name" value="Trigger_N"/>
    <property type="match status" value="1"/>
</dbReference>
<dbReference type="PANTHER" id="PTHR30560:SF3">
    <property type="entry name" value="TRIGGER FACTOR-LIKE PROTEIN TIG, CHLOROPLASTIC"/>
    <property type="match status" value="1"/>
</dbReference>
<keyword evidence="9 11" id="KW-0131">Cell cycle</keyword>
<keyword evidence="6 11" id="KW-0697">Rotamase</keyword>
<keyword evidence="5 11" id="KW-0132">Cell division</keyword>
<accession>A0A369P333</accession>
<dbReference type="InterPro" id="IPR046357">
    <property type="entry name" value="PPIase_dom_sf"/>
</dbReference>
<dbReference type="GO" id="GO:0043022">
    <property type="term" value="F:ribosome binding"/>
    <property type="evidence" value="ECO:0007669"/>
    <property type="project" value="TreeGrafter"/>
</dbReference>
<comment type="domain">
    <text evidence="11">Consists of 3 domains; the N-terminus binds the ribosome, the middle domain has PPIase activity, while the C-terminus has intrinsic chaperone activity on its own.</text>
</comment>
<sequence>MEELFVETKVESLEGNKVKVTVTVDAADIDGRIKKTYKDFARKYNFPGFRKGKAPRPVIDNALGAEAVVGTVTEELLNGTWTAAIDEAKLAPVGGPVMETNEIVKAGEPYEYSFTIELRPEVELTSYEPVAIEMPFAEATDAEIDEQVEAMAEHYTDYEDASAATKMKPENYADLTMKATDADGNEIAALTSESRLYGPGTGMFSEAFDEEILGMKKGQTKEFTLEIPEDETAVLLAGQAGKPVTFEVTCNVVKKKVTPEVTDEWAKEKMGFESVEDMRERIKESLDMQKSSLMPRIKENNIMVELRDRVEGDVPESLVEQAETSLLQDFFGQLQQAGMTFDAYLASQNITPDQFKADLKAQSADQVKEELALEAWARHNNMEITDADVAAEFAKTGVEDPAALEQEWRDAGRLHLIRTGLLRQKAIEDLMENANVTEVDFAAKAAEEKKAAKKPAKKKAAKKDEAEEAAE</sequence>
<dbReference type="PANTHER" id="PTHR30560">
    <property type="entry name" value="TRIGGER FACTOR CHAPERONE AND PEPTIDYL-PROLYL CIS/TRANS ISOMERASE"/>
    <property type="match status" value="1"/>
</dbReference>
<dbReference type="SUPFAM" id="SSF54534">
    <property type="entry name" value="FKBP-like"/>
    <property type="match status" value="1"/>
</dbReference>
<dbReference type="GO" id="GO:0044183">
    <property type="term" value="F:protein folding chaperone"/>
    <property type="evidence" value="ECO:0007669"/>
    <property type="project" value="TreeGrafter"/>
</dbReference>
<dbReference type="InterPro" id="IPR027304">
    <property type="entry name" value="Trigger_fact/SurA_dom_sf"/>
</dbReference>
<keyword evidence="7 11" id="KW-0143">Chaperone</keyword>
<dbReference type="Gene3D" id="3.30.70.1050">
    <property type="entry name" value="Trigger factor ribosome-binding domain"/>
    <property type="match status" value="1"/>
</dbReference>
<evidence type="ECO:0000256" key="4">
    <source>
        <dbReference type="ARBA" id="ARBA00016902"/>
    </source>
</evidence>
<evidence type="ECO:0000313" key="16">
    <source>
        <dbReference type="Proteomes" id="UP000253805"/>
    </source>
</evidence>
<evidence type="ECO:0000256" key="11">
    <source>
        <dbReference type="HAMAP-Rule" id="MF_00303"/>
    </source>
</evidence>
<reference evidence="15 16" key="1">
    <citation type="journal article" date="2018" name="Elife">
        <title>Discovery and characterization of a prevalent human gut bacterial enzyme sufficient for the inactivation of a family of plant toxins.</title>
        <authorList>
            <person name="Koppel N."/>
            <person name="Bisanz J.E."/>
            <person name="Pandelia M.E."/>
            <person name="Turnbaugh P.J."/>
            <person name="Balskus E.P."/>
        </authorList>
    </citation>
    <scope>NUCLEOTIDE SEQUENCE [LARGE SCALE GENOMIC DNA]</scope>
    <source>
        <strain evidence="15 16">OB21 GAM 11</strain>
    </source>
</reference>
<evidence type="ECO:0000256" key="1">
    <source>
        <dbReference type="ARBA" id="ARBA00000971"/>
    </source>
</evidence>
<evidence type="ECO:0000256" key="7">
    <source>
        <dbReference type="ARBA" id="ARBA00023186"/>
    </source>
</evidence>
<organism evidence="15 16">
    <name type="scientific">Adlercreutzia equolifaciens subsp. celatus</name>
    <dbReference type="NCBI Taxonomy" id="394340"/>
    <lineage>
        <taxon>Bacteria</taxon>
        <taxon>Bacillati</taxon>
        <taxon>Actinomycetota</taxon>
        <taxon>Coriobacteriia</taxon>
        <taxon>Eggerthellales</taxon>
        <taxon>Eggerthellaceae</taxon>
        <taxon>Adlercreutzia</taxon>
    </lineage>
</organism>
<comment type="subcellular location">
    <subcellularLocation>
        <location evidence="11">Cytoplasm</location>
    </subcellularLocation>
    <text evidence="11">About half TF is bound to the ribosome near the polypeptide exit tunnel while the other half is free in the cytoplasm.</text>
</comment>
<dbReference type="PIRSF" id="PIRSF003095">
    <property type="entry name" value="Trigger_factor"/>
    <property type="match status" value="1"/>
</dbReference>
<dbReference type="SUPFAM" id="SSF109998">
    <property type="entry name" value="Triger factor/SurA peptide-binding domain-like"/>
    <property type="match status" value="1"/>
</dbReference>
<evidence type="ECO:0000256" key="8">
    <source>
        <dbReference type="ARBA" id="ARBA00023235"/>
    </source>
</evidence>
<dbReference type="Gene3D" id="3.10.50.40">
    <property type="match status" value="1"/>
</dbReference>
<dbReference type="GO" id="GO:0003755">
    <property type="term" value="F:peptidyl-prolyl cis-trans isomerase activity"/>
    <property type="evidence" value="ECO:0007669"/>
    <property type="project" value="UniProtKB-UniRule"/>
</dbReference>
<dbReference type="SUPFAM" id="SSF102735">
    <property type="entry name" value="Trigger factor ribosome-binding domain"/>
    <property type="match status" value="1"/>
</dbReference>
<comment type="caution">
    <text evidence="15">The sequence shown here is derived from an EMBL/GenBank/DDBJ whole genome shotgun (WGS) entry which is preliminary data.</text>
</comment>
<comment type="catalytic activity">
    <reaction evidence="1 11">
        <text>[protein]-peptidylproline (omega=180) = [protein]-peptidylproline (omega=0)</text>
        <dbReference type="Rhea" id="RHEA:16237"/>
        <dbReference type="Rhea" id="RHEA-COMP:10747"/>
        <dbReference type="Rhea" id="RHEA-COMP:10748"/>
        <dbReference type="ChEBI" id="CHEBI:83833"/>
        <dbReference type="ChEBI" id="CHEBI:83834"/>
        <dbReference type="EC" id="5.2.1.8"/>
    </reaction>
</comment>
<keyword evidence="11" id="KW-0963">Cytoplasm</keyword>
<evidence type="ECO:0000256" key="12">
    <source>
        <dbReference type="SAM" id="MobiDB-lite"/>
    </source>
</evidence>
<keyword evidence="8 11" id="KW-0413">Isomerase</keyword>
<dbReference type="EC" id="5.2.1.8" evidence="3 11"/>
<dbReference type="InterPro" id="IPR008880">
    <property type="entry name" value="Trigger_fac_C"/>
</dbReference>
<comment type="function">
    <text evidence="11">Involved in protein export. Acts as a chaperone by maintaining the newly synthesized protein in an open conformation. Functions as a peptidyl-prolyl cis-trans isomerase.</text>
</comment>
<evidence type="ECO:0000256" key="6">
    <source>
        <dbReference type="ARBA" id="ARBA00023110"/>
    </source>
</evidence>
<dbReference type="AlphaFoldDB" id="A0A369P333"/>
<evidence type="ECO:0000256" key="10">
    <source>
        <dbReference type="ARBA" id="ARBA00029986"/>
    </source>
</evidence>
<feature type="compositionally biased region" description="Basic residues" evidence="12">
    <location>
        <begin position="451"/>
        <end position="461"/>
    </location>
</feature>
<comment type="similarity">
    <text evidence="2 11">Belongs to the FKBP-type PPIase family. Tig subfamily.</text>
</comment>
<protein>
    <recommendedName>
        <fullName evidence="4 11">Trigger factor</fullName>
        <shortName evidence="11">TF</shortName>
        <ecNumber evidence="3 11">5.2.1.8</ecNumber>
    </recommendedName>
    <alternativeName>
        <fullName evidence="10 11">PPIase</fullName>
    </alternativeName>
</protein>